<dbReference type="EMBL" id="JAUTXU010000100">
    <property type="protein sequence ID" value="KAK3708571.1"/>
    <property type="molecule type" value="Genomic_DNA"/>
</dbReference>
<accession>A0ACC3N221</accession>
<dbReference type="Proteomes" id="UP001281147">
    <property type="component" value="Unassembled WGS sequence"/>
</dbReference>
<protein>
    <submittedName>
        <fullName evidence="1">Uncharacterized protein</fullName>
    </submittedName>
</protein>
<name>A0ACC3N221_9PEZI</name>
<reference evidence="1" key="1">
    <citation type="submission" date="2023-07" db="EMBL/GenBank/DDBJ databases">
        <title>Black Yeasts Isolated from many extreme environments.</title>
        <authorList>
            <person name="Coleine C."/>
            <person name="Stajich J.E."/>
            <person name="Selbmann L."/>
        </authorList>
    </citation>
    <scope>NUCLEOTIDE SEQUENCE</scope>
    <source>
        <strain evidence="1">CCFEE 5714</strain>
    </source>
</reference>
<sequence>MFIGDEHYSLDELLGGQPYLNRHPKVPRDFAVLPFNILVHHVEETLSYVQRLSRELTSTEKRIAEGSISLEDNGDYKLLNRLNLEHLRLQRRSNFEIELAANLMKYIDEYHRLWFVLWEGGTSYIEEMKEKIEQQTRYANQVHLDLEVIPRRIKNQSKAIFNFIAQRDNALNIQLAQSSRKIAEESRRDNLLNIEIAKATAQVAEETRQDSAAMKTIAILTLTFLPGTAVASFFGMEMFNWWPGDDQPIASPYVWVFFVVTVPLTAMVYAAWFWWFNVSQKHYQKRHEEGLQDVEKKLKLAVRSATGTW</sequence>
<proteinExistence type="predicted"/>
<evidence type="ECO:0000313" key="2">
    <source>
        <dbReference type="Proteomes" id="UP001281147"/>
    </source>
</evidence>
<gene>
    <name evidence="1" type="ORF">LTR37_011466</name>
</gene>
<comment type="caution">
    <text evidence="1">The sequence shown here is derived from an EMBL/GenBank/DDBJ whole genome shotgun (WGS) entry which is preliminary data.</text>
</comment>
<evidence type="ECO:0000313" key="1">
    <source>
        <dbReference type="EMBL" id="KAK3708571.1"/>
    </source>
</evidence>
<keyword evidence="2" id="KW-1185">Reference proteome</keyword>
<organism evidence="1 2">
    <name type="scientific">Vermiconidia calcicola</name>
    <dbReference type="NCBI Taxonomy" id="1690605"/>
    <lineage>
        <taxon>Eukaryota</taxon>
        <taxon>Fungi</taxon>
        <taxon>Dikarya</taxon>
        <taxon>Ascomycota</taxon>
        <taxon>Pezizomycotina</taxon>
        <taxon>Dothideomycetes</taxon>
        <taxon>Dothideomycetidae</taxon>
        <taxon>Mycosphaerellales</taxon>
        <taxon>Extremaceae</taxon>
        <taxon>Vermiconidia</taxon>
    </lineage>
</organism>